<organism evidence="2 3">
    <name type="scientific">Hypholoma sublateritium (strain FD-334 SS-4)</name>
    <dbReference type="NCBI Taxonomy" id="945553"/>
    <lineage>
        <taxon>Eukaryota</taxon>
        <taxon>Fungi</taxon>
        <taxon>Dikarya</taxon>
        <taxon>Basidiomycota</taxon>
        <taxon>Agaricomycotina</taxon>
        <taxon>Agaricomycetes</taxon>
        <taxon>Agaricomycetidae</taxon>
        <taxon>Agaricales</taxon>
        <taxon>Agaricineae</taxon>
        <taxon>Strophariaceae</taxon>
        <taxon>Hypholoma</taxon>
    </lineage>
</organism>
<sequence length="402" mass="44488">MNALSDKDSKIPLPKFIQLFTSNGVSVPKAMAVAGKVYPKHNTPAKLSQLSDATLAALGVEDKDIRRLVLSSLQKAGHISKGISRKALKTTFAAEVSLPAAPIETASAGSSYIQTVTSPRKRRRLVDSNEFLSDEPIEEMESGSGFHFNEIVDEEVLRTKSVVINRAPVMMAWATLVAERLHFSREEALSIASVYTEMNAISKSASLGIYRQDRDRGSDAEVGGSQPYVKLMGRRPLYRANTGKWCALSNGKPVPPTDAFSYISRSFRQTTPYIIGALKLLTHSYSPEELNTKAWSLYAEFRPQANEWGKRSQIHCQTIMELSKKMQDSTKVKSPIAKETSPNVQNNLSVREDTCTDGEPRSKKTRHLTVEEYEAILDQDNTFNNVDLDCVTVSVCTNQAHA</sequence>
<feature type="compositionally biased region" description="Polar residues" evidence="1">
    <location>
        <begin position="340"/>
        <end position="349"/>
    </location>
</feature>
<feature type="compositionally biased region" description="Basic and acidic residues" evidence="1">
    <location>
        <begin position="350"/>
        <end position="362"/>
    </location>
</feature>
<reference evidence="3" key="1">
    <citation type="submission" date="2014-04" db="EMBL/GenBank/DDBJ databases">
        <title>Evolutionary Origins and Diversification of the Mycorrhizal Mutualists.</title>
        <authorList>
            <consortium name="DOE Joint Genome Institute"/>
            <consortium name="Mycorrhizal Genomics Consortium"/>
            <person name="Kohler A."/>
            <person name="Kuo A."/>
            <person name="Nagy L.G."/>
            <person name="Floudas D."/>
            <person name="Copeland A."/>
            <person name="Barry K.W."/>
            <person name="Cichocki N."/>
            <person name="Veneault-Fourrey C."/>
            <person name="LaButti K."/>
            <person name="Lindquist E.A."/>
            <person name="Lipzen A."/>
            <person name="Lundell T."/>
            <person name="Morin E."/>
            <person name="Murat C."/>
            <person name="Riley R."/>
            <person name="Ohm R."/>
            <person name="Sun H."/>
            <person name="Tunlid A."/>
            <person name="Henrissat B."/>
            <person name="Grigoriev I.V."/>
            <person name="Hibbett D.S."/>
            <person name="Martin F."/>
        </authorList>
    </citation>
    <scope>NUCLEOTIDE SEQUENCE [LARGE SCALE GENOMIC DNA]</scope>
    <source>
        <strain evidence="3">FD-334 SS-4</strain>
    </source>
</reference>
<evidence type="ECO:0000313" key="3">
    <source>
        <dbReference type="Proteomes" id="UP000054270"/>
    </source>
</evidence>
<dbReference type="AlphaFoldDB" id="A0A0D2PQ26"/>
<dbReference type="OrthoDB" id="514070at2759"/>
<evidence type="ECO:0000313" key="2">
    <source>
        <dbReference type="EMBL" id="KJA30201.1"/>
    </source>
</evidence>
<evidence type="ECO:0000256" key="1">
    <source>
        <dbReference type="SAM" id="MobiDB-lite"/>
    </source>
</evidence>
<feature type="region of interest" description="Disordered" evidence="1">
    <location>
        <begin position="334"/>
        <end position="364"/>
    </location>
</feature>
<accession>A0A0D2PQ26</accession>
<dbReference type="Proteomes" id="UP000054270">
    <property type="component" value="Unassembled WGS sequence"/>
</dbReference>
<gene>
    <name evidence="2" type="ORF">HYPSUDRAFT_175504</name>
</gene>
<proteinExistence type="predicted"/>
<dbReference type="OMA" id="IMMAWAF"/>
<protein>
    <submittedName>
        <fullName evidence="2">Uncharacterized protein</fullName>
    </submittedName>
</protein>
<name>A0A0D2PQ26_HYPSF</name>
<dbReference type="EMBL" id="KN817518">
    <property type="protein sequence ID" value="KJA30201.1"/>
    <property type="molecule type" value="Genomic_DNA"/>
</dbReference>
<keyword evidence="3" id="KW-1185">Reference proteome</keyword>